<dbReference type="Gene3D" id="1.20.1250.20">
    <property type="entry name" value="MFS general substrate transporter like domains"/>
    <property type="match status" value="1"/>
</dbReference>
<evidence type="ECO:0000256" key="6">
    <source>
        <dbReference type="ARBA" id="ARBA00023136"/>
    </source>
</evidence>
<feature type="transmembrane region" description="Helical" evidence="8">
    <location>
        <begin position="404"/>
        <end position="424"/>
    </location>
</feature>
<keyword evidence="10" id="KW-0762">Sugar transport</keyword>
<feature type="transmembrane region" description="Helical" evidence="8">
    <location>
        <begin position="91"/>
        <end position="109"/>
    </location>
</feature>
<evidence type="ECO:0000313" key="11">
    <source>
        <dbReference type="Proteomes" id="UP000785200"/>
    </source>
</evidence>
<evidence type="ECO:0000256" key="3">
    <source>
        <dbReference type="ARBA" id="ARBA00022448"/>
    </source>
</evidence>
<dbReference type="PROSITE" id="PS00216">
    <property type="entry name" value="SUGAR_TRANSPORT_1"/>
    <property type="match status" value="1"/>
</dbReference>
<dbReference type="InterPro" id="IPR005828">
    <property type="entry name" value="MFS_sugar_transport-like"/>
</dbReference>
<accession>A0A9P6VJV9</accession>
<evidence type="ECO:0000256" key="4">
    <source>
        <dbReference type="ARBA" id="ARBA00022692"/>
    </source>
</evidence>
<reference evidence="10" key="1">
    <citation type="submission" date="2019-07" db="EMBL/GenBank/DDBJ databases">
        <title>Hyphodiscus hymeniophilus genome sequencing and assembly.</title>
        <authorList>
            <person name="Kramer G."/>
            <person name="Nodwell J."/>
        </authorList>
    </citation>
    <scope>NUCLEOTIDE SEQUENCE</scope>
    <source>
        <strain evidence="10">ATCC 34498</strain>
    </source>
</reference>
<feature type="transmembrane region" description="Helical" evidence="8">
    <location>
        <begin position="58"/>
        <end position="79"/>
    </location>
</feature>
<dbReference type="InterPro" id="IPR020846">
    <property type="entry name" value="MFS_dom"/>
</dbReference>
<dbReference type="PANTHER" id="PTHR48022">
    <property type="entry name" value="PLASTIDIC GLUCOSE TRANSPORTER 4"/>
    <property type="match status" value="1"/>
</dbReference>
<feature type="transmembrane region" description="Helical" evidence="8">
    <location>
        <begin position="269"/>
        <end position="289"/>
    </location>
</feature>
<evidence type="ECO:0000256" key="2">
    <source>
        <dbReference type="ARBA" id="ARBA00010992"/>
    </source>
</evidence>
<keyword evidence="3 7" id="KW-0813">Transport</keyword>
<feature type="transmembrane region" description="Helical" evidence="8">
    <location>
        <begin position="180"/>
        <end position="201"/>
    </location>
</feature>
<dbReference type="PROSITE" id="PS00217">
    <property type="entry name" value="SUGAR_TRANSPORT_2"/>
    <property type="match status" value="1"/>
</dbReference>
<evidence type="ECO:0000256" key="5">
    <source>
        <dbReference type="ARBA" id="ARBA00022989"/>
    </source>
</evidence>
<dbReference type="Proteomes" id="UP000785200">
    <property type="component" value="Unassembled WGS sequence"/>
</dbReference>
<evidence type="ECO:0000256" key="8">
    <source>
        <dbReference type="SAM" id="Phobius"/>
    </source>
</evidence>
<feature type="transmembrane region" description="Helical" evidence="8">
    <location>
        <begin position="336"/>
        <end position="357"/>
    </location>
</feature>
<proteinExistence type="inferred from homology"/>
<dbReference type="InterPro" id="IPR036259">
    <property type="entry name" value="MFS_trans_sf"/>
</dbReference>
<sequence length="523" mass="57117">MMEPEPKPRFTVAWINIVCAIFSSIGAFIFGFDSGIFNTTIAHASFNLYMFNDVTGKAILTGAIASTYTAGTAIGGLFSGWSAERYGRKKSIIVSAAVVMAGTTIQTAAQNVGMLIAGRVIAGLAVGVLLSIVPVYNAELAVPQYRGIIVGLFAVMASFGVLTSNWIGYGCQFATGNAQWRVPLGCQIPTAALLFAGAFFLPESPRWLIEKDRSQEAHKIMMRIHGGLGRDFVDREFTQMHEQIVAESGARQSRWADCFSTPSARRRMYLGIFVNVFNNLGGTPVISVYQSKLFQQIGFKGTKTLFLSGFYGMAGFAGVITNITLVADRMGRKKSMWIGALVLVADLGILMALTKIYTGSDNEAGKAAAVSFIFLHSYPYSVFMYGTVWVYTTEIFPTHLRAKGTAICTFWGQAFGILLQQIGLKVFDDIGFRFYIVFIVCTSFAGLVYYFFLPETKGATLEDISKFFGDPVVATLHESKTRIAQVLNEVEGFGDAENEEGVGMGYQEKSAVEQVEMSNEAKR</sequence>
<comment type="subcellular location">
    <subcellularLocation>
        <location evidence="1">Membrane</location>
        <topology evidence="1">Multi-pass membrane protein</topology>
    </subcellularLocation>
</comment>
<organism evidence="10 11">
    <name type="scientific">Hyphodiscus hymeniophilus</name>
    <dbReference type="NCBI Taxonomy" id="353542"/>
    <lineage>
        <taxon>Eukaryota</taxon>
        <taxon>Fungi</taxon>
        <taxon>Dikarya</taxon>
        <taxon>Ascomycota</taxon>
        <taxon>Pezizomycotina</taxon>
        <taxon>Leotiomycetes</taxon>
        <taxon>Helotiales</taxon>
        <taxon>Hyphodiscaceae</taxon>
        <taxon>Hyphodiscus</taxon>
    </lineage>
</organism>
<keyword evidence="5 8" id="KW-1133">Transmembrane helix</keyword>
<name>A0A9P6VJV9_9HELO</name>
<evidence type="ECO:0000256" key="7">
    <source>
        <dbReference type="RuleBase" id="RU003346"/>
    </source>
</evidence>
<evidence type="ECO:0000256" key="1">
    <source>
        <dbReference type="ARBA" id="ARBA00004141"/>
    </source>
</evidence>
<keyword evidence="11" id="KW-1185">Reference proteome</keyword>
<feature type="transmembrane region" description="Helical" evidence="8">
    <location>
        <begin position="369"/>
        <end position="392"/>
    </location>
</feature>
<dbReference type="OrthoDB" id="6133115at2759"/>
<dbReference type="PANTHER" id="PTHR48022:SF11">
    <property type="entry name" value="MONOSACCHARIDE TRANSPORTER (HXT8), PUTATIVE (AFU_ORTHOLOGUE AFUA_2G08120)-RELATED"/>
    <property type="match status" value="1"/>
</dbReference>
<gene>
    <name evidence="10" type="ORF">D0Z07_4593</name>
</gene>
<keyword evidence="6 8" id="KW-0472">Membrane</keyword>
<feature type="domain" description="Major facilitator superfamily (MFS) profile" evidence="9">
    <location>
        <begin position="19"/>
        <end position="457"/>
    </location>
</feature>
<comment type="caution">
    <text evidence="10">The sequence shown here is derived from an EMBL/GenBank/DDBJ whole genome shotgun (WGS) entry which is preliminary data.</text>
</comment>
<feature type="transmembrane region" description="Helical" evidence="8">
    <location>
        <begin position="430"/>
        <end position="452"/>
    </location>
</feature>
<dbReference type="FunFam" id="1.20.1250.20:FF:000134">
    <property type="entry name" value="MFS sugar transporter protein"/>
    <property type="match status" value="1"/>
</dbReference>
<feature type="transmembrane region" description="Helical" evidence="8">
    <location>
        <begin position="12"/>
        <end position="32"/>
    </location>
</feature>
<dbReference type="NCBIfam" id="TIGR00879">
    <property type="entry name" value="SP"/>
    <property type="match status" value="1"/>
</dbReference>
<dbReference type="Pfam" id="PF00083">
    <property type="entry name" value="Sugar_tr"/>
    <property type="match status" value="1"/>
</dbReference>
<dbReference type="EMBL" id="VNKQ01000008">
    <property type="protein sequence ID" value="KAG0649310.1"/>
    <property type="molecule type" value="Genomic_DNA"/>
</dbReference>
<evidence type="ECO:0000259" key="9">
    <source>
        <dbReference type="PROSITE" id="PS50850"/>
    </source>
</evidence>
<dbReference type="PRINTS" id="PR00171">
    <property type="entry name" value="SUGRTRNSPORT"/>
</dbReference>
<evidence type="ECO:0000313" key="10">
    <source>
        <dbReference type="EMBL" id="KAG0649310.1"/>
    </source>
</evidence>
<dbReference type="SUPFAM" id="SSF103473">
    <property type="entry name" value="MFS general substrate transporter"/>
    <property type="match status" value="1"/>
</dbReference>
<dbReference type="InterPro" id="IPR003663">
    <property type="entry name" value="Sugar/inositol_transpt"/>
</dbReference>
<dbReference type="InterPro" id="IPR005829">
    <property type="entry name" value="Sugar_transporter_CS"/>
</dbReference>
<feature type="transmembrane region" description="Helical" evidence="8">
    <location>
        <begin position="309"/>
        <end position="327"/>
    </location>
</feature>
<comment type="similarity">
    <text evidence="2 7">Belongs to the major facilitator superfamily. Sugar transporter (TC 2.A.1.1) family.</text>
</comment>
<dbReference type="GO" id="GO:0016020">
    <property type="term" value="C:membrane"/>
    <property type="evidence" value="ECO:0007669"/>
    <property type="project" value="UniProtKB-SubCell"/>
</dbReference>
<feature type="transmembrane region" description="Helical" evidence="8">
    <location>
        <begin position="115"/>
        <end position="136"/>
    </location>
</feature>
<keyword evidence="4 8" id="KW-0812">Transmembrane</keyword>
<dbReference type="PROSITE" id="PS50850">
    <property type="entry name" value="MFS"/>
    <property type="match status" value="1"/>
</dbReference>
<feature type="transmembrane region" description="Helical" evidence="8">
    <location>
        <begin position="148"/>
        <end position="168"/>
    </location>
</feature>
<dbReference type="GO" id="GO:0005351">
    <property type="term" value="F:carbohydrate:proton symporter activity"/>
    <property type="evidence" value="ECO:0007669"/>
    <property type="project" value="TreeGrafter"/>
</dbReference>
<protein>
    <submittedName>
        <fullName evidence="10">High-affinity glucose transporter</fullName>
    </submittedName>
</protein>
<dbReference type="AlphaFoldDB" id="A0A9P6VJV9"/>
<dbReference type="InterPro" id="IPR050360">
    <property type="entry name" value="MFS_Sugar_Transporters"/>
</dbReference>